<gene>
    <name evidence="1" type="ORF">SI8410_13017197</name>
</gene>
<organism evidence="1 2">
    <name type="scientific">Spirodela intermedia</name>
    <name type="common">Intermediate duckweed</name>
    <dbReference type="NCBI Taxonomy" id="51605"/>
    <lineage>
        <taxon>Eukaryota</taxon>
        <taxon>Viridiplantae</taxon>
        <taxon>Streptophyta</taxon>
        <taxon>Embryophyta</taxon>
        <taxon>Tracheophyta</taxon>
        <taxon>Spermatophyta</taxon>
        <taxon>Magnoliopsida</taxon>
        <taxon>Liliopsida</taxon>
        <taxon>Araceae</taxon>
        <taxon>Lemnoideae</taxon>
        <taxon>Spirodela</taxon>
    </lineage>
</organism>
<dbReference type="Proteomes" id="UP000663760">
    <property type="component" value="Chromosome 13"/>
</dbReference>
<dbReference type="AlphaFoldDB" id="A0A7I8L919"/>
<proteinExistence type="predicted"/>
<evidence type="ECO:0000313" key="1">
    <source>
        <dbReference type="EMBL" id="CAA7406519.1"/>
    </source>
</evidence>
<evidence type="ECO:0000313" key="2">
    <source>
        <dbReference type="Proteomes" id="UP000663760"/>
    </source>
</evidence>
<dbReference type="EMBL" id="LR746276">
    <property type="protein sequence ID" value="CAA7406519.1"/>
    <property type="molecule type" value="Genomic_DNA"/>
</dbReference>
<accession>A0A7I8L919</accession>
<reference evidence="1" key="1">
    <citation type="submission" date="2020-02" db="EMBL/GenBank/DDBJ databases">
        <authorList>
            <person name="Scholz U."/>
            <person name="Mascher M."/>
            <person name="Fiebig A."/>
        </authorList>
    </citation>
    <scope>NUCLEOTIDE SEQUENCE</scope>
</reference>
<keyword evidence="2" id="KW-1185">Reference proteome</keyword>
<protein>
    <submittedName>
        <fullName evidence="1">Uncharacterized protein</fullName>
    </submittedName>
</protein>
<name>A0A7I8L919_SPIIN</name>
<sequence>MVLGRHIKMVCTISWSRCCAAAHQRCPGACGCRSPACGRYYVHKTHQMAAL</sequence>